<dbReference type="EMBL" id="SNRY01002941">
    <property type="protein sequence ID" value="KAA6322864.1"/>
    <property type="molecule type" value="Genomic_DNA"/>
</dbReference>
<reference evidence="1" key="1">
    <citation type="submission" date="2019-03" db="EMBL/GenBank/DDBJ databases">
        <title>Single cell metagenomics reveals metabolic interactions within the superorganism composed of flagellate Streblomastix strix and complex community of Bacteroidetes bacteria on its surface.</title>
        <authorList>
            <person name="Treitli S.C."/>
            <person name="Kolisko M."/>
            <person name="Husnik F."/>
            <person name="Keeling P."/>
            <person name="Hampl V."/>
        </authorList>
    </citation>
    <scope>NUCLEOTIDE SEQUENCE</scope>
    <source>
        <strain evidence="1">STM</strain>
    </source>
</reference>
<organism evidence="1">
    <name type="scientific">termite gut metagenome</name>
    <dbReference type="NCBI Taxonomy" id="433724"/>
    <lineage>
        <taxon>unclassified sequences</taxon>
        <taxon>metagenomes</taxon>
        <taxon>organismal metagenomes</taxon>
    </lineage>
</organism>
<evidence type="ECO:0000313" key="1">
    <source>
        <dbReference type="EMBL" id="KAA6322864.1"/>
    </source>
</evidence>
<gene>
    <name evidence="1" type="ORF">EZS27_027641</name>
</gene>
<comment type="caution">
    <text evidence="1">The sequence shown here is derived from an EMBL/GenBank/DDBJ whole genome shotgun (WGS) entry which is preliminary data.</text>
</comment>
<proteinExistence type="predicted"/>
<name>A0A5J4QPJ0_9ZZZZ</name>
<sequence>MIVDSYQTLEDRDNVSEIEANGPYQCKHNQSWLGQGCYLWDTNIHWAHNWGETAYKSKGKDYLILHCKVDLSNDCFDLFGSVEHQQGFIEVMEVLKKSGKVRDEKGLIVSNIIQFMKNKGIFPFKSIRAFDQPKKQVQVPFRKSGIEQITLNQRVQICVITKKDVVLFPIKVIFSKKM</sequence>
<dbReference type="AlphaFoldDB" id="A0A5J4QPJ0"/>
<accession>A0A5J4QPJ0</accession>
<protein>
    <submittedName>
        <fullName evidence="1">Uncharacterized protein</fullName>
    </submittedName>
</protein>